<dbReference type="Pfam" id="PF01257">
    <property type="entry name" value="2Fe-2S_thioredx"/>
    <property type="match status" value="1"/>
</dbReference>
<dbReference type="OrthoDB" id="9800692at2"/>
<dbReference type="STRING" id="146817.SAMN04488502_105242"/>
<keyword evidence="2" id="KW-1185">Reference proteome</keyword>
<dbReference type="SUPFAM" id="SSF52833">
    <property type="entry name" value="Thioredoxin-like"/>
    <property type="match status" value="1"/>
</dbReference>
<sequence>MNKPKHHIFVCVSSRINGQLKGACHTKDGLAIMEKFMEEIEERELGGDVFLTNTGCFSICGQGPIVVVYPDNIWYGQVSPDDVEEIMESHIEGGAVVKRLAI</sequence>
<accession>A0A1G9U9R2</accession>
<dbReference type="InterPro" id="IPR036249">
    <property type="entry name" value="Thioredoxin-like_sf"/>
</dbReference>
<dbReference type="InterPro" id="IPR048109">
    <property type="entry name" value="Fdxn_Clost-type"/>
</dbReference>
<organism evidence="1 2">
    <name type="scientific">Dendrosporobacter quercicolus</name>
    <dbReference type="NCBI Taxonomy" id="146817"/>
    <lineage>
        <taxon>Bacteria</taxon>
        <taxon>Bacillati</taxon>
        <taxon>Bacillota</taxon>
        <taxon>Negativicutes</taxon>
        <taxon>Selenomonadales</taxon>
        <taxon>Sporomusaceae</taxon>
        <taxon>Dendrosporobacter</taxon>
    </lineage>
</organism>
<dbReference type="CDD" id="cd02980">
    <property type="entry name" value="TRX_Fd_family"/>
    <property type="match status" value="1"/>
</dbReference>
<evidence type="ECO:0000313" key="2">
    <source>
        <dbReference type="Proteomes" id="UP000214880"/>
    </source>
</evidence>
<name>A0A1G9U9R2_9FIRM</name>
<dbReference type="Proteomes" id="UP000214880">
    <property type="component" value="Unassembled WGS sequence"/>
</dbReference>
<gene>
    <name evidence="1" type="ORF">SAMN04488502_105242</name>
</gene>
<reference evidence="1 2" key="1">
    <citation type="submission" date="2016-10" db="EMBL/GenBank/DDBJ databases">
        <authorList>
            <person name="de Groot N.N."/>
        </authorList>
    </citation>
    <scope>NUCLEOTIDE SEQUENCE [LARGE SCALE GENOMIC DNA]</scope>
    <source>
        <strain evidence="1 2">DSM 1736</strain>
    </source>
</reference>
<evidence type="ECO:0000313" key="1">
    <source>
        <dbReference type="EMBL" id="SDM56681.1"/>
    </source>
</evidence>
<protein>
    <submittedName>
        <fullName evidence="1">(2Fe-2S) ferredoxin</fullName>
    </submittedName>
</protein>
<dbReference type="EMBL" id="FNHB01000005">
    <property type="protein sequence ID" value="SDM56681.1"/>
    <property type="molecule type" value="Genomic_DNA"/>
</dbReference>
<dbReference type="AlphaFoldDB" id="A0A1G9U9R2"/>
<proteinExistence type="predicted"/>
<dbReference type="Gene3D" id="3.40.30.10">
    <property type="entry name" value="Glutaredoxin"/>
    <property type="match status" value="1"/>
</dbReference>
<dbReference type="NCBIfam" id="NF041612">
    <property type="entry name" value="fdxn_Clost"/>
    <property type="match status" value="1"/>
</dbReference>
<dbReference type="RefSeq" id="WP_092073296.1">
    <property type="nucleotide sequence ID" value="NZ_FNHB01000005.1"/>
</dbReference>